<accession>A0A4R9G364</accession>
<proteinExistence type="predicted"/>
<evidence type="ECO:0000313" key="1">
    <source>
        <dbReference type="EMBL" id="TGK05097.1"/>
    </source>
</evidence>
<dbReference type="EMBL" id="RQEP01000010">
    <property type="protein sequence ID" value="TGK05097.1"/>
    <property type="molecule type" value="Genomic_DNA"/>
</dbReference>
<protein>
    <recommendedName>
        <fullName evidence="3">Lipoprotein</fullName>
    </recommendedName>
</protein>
<evidence type="ECO:0008006" key="3">
    <source>
        <dbReference type="Google" id="ProtNLM"/>
    </source>
</evidence>
<name>A0A4R9G364_9LEPT</name>
<comment type="caution">
    <text evidence="1">The sequence shown here is derived from an EMBL/GenBank/DDBJ whole genome shotgun (WGS) entry which is preliminary data.</text>
</comment>
<dbReference type="PROSITE" id="PS51257">
    <property type="entry name" value="PROKAR_LIPOPROTEIN"/>
    <property type="match status" value="1"/>
</dbReference>
<keyword evidence="2" id="KW-1185">Reference proteome</keyword>
<organism evidence="1 2">
    <name type="scientific">Leptospira semungkisensis</name>
    <dbReference type="NCBI Taxonomy" id="2484985"/>
    <lineage>
        <taxon>Bacteria</taxon>
        <taxon>Pseudomonadati</taxon>
        <taxon>Spirochaetota</taxon>
        <taxon>Spirochaetia</taxon>
        <taxon>Leptospirales</taxon>
        <taxon>Leptospiraceae</taxon>
        <taxon>Leptospira</taxon>
    </lineage>
</organism>
<dbReference type="OrthoDB" id="341702at2"/>
<dbReference type="Proteomes" id="UP000297453">
    <property type="component" value="Unassembled WGS sequence"/>
</dbReference>
<dbReference type="AlphaFoldDB" id="A0A4R9G364"/>
<evidence type="ECO:0000313" key="2">
    <source>
        <dbReference type="Proteomes" id="UP000297453"/>
    </source>
</evidence>
<reference evidence="1" key="1">
    <citation type="journal article" date="2019" name="PLoS Negl. Trop. Dis.">
        <title>Revisiting the worldwide diversity of Leptospira species in the environment.</title>
        <authorList>
            <person name="Vincent A.T."/>
            <person name="Schiettekatte O."/>
            <person name="Bourhy P."/>
            <person name="Veyrier F.J."/>
            <person name="Picardeau M."/>
        </authorList>
    </citation>
    <scope>NUCLEOTIDE SEQUENCE [LARGE SCALE GENOMIC DNA]</scope>
    <source>
        <strain evidence="1">SSS9</strain>
    </source>
</reference>
<gene>
    <name evidence="1" type="ORF">EHO59_09075</name>
</gene>
<sequence length="196" mass="22710">MRGLHSCRRIIILLFCFLPAFYACSSLGESPLSSKRNSELAPKLEKGKVFLAGHSAEHSKDTEEILALLRRLVEGTVQKDLNFLPQVISEKEGIFLDLKGNWTKEKLIAELATKDNYFRIYFFERDLLSKQKNSEDVKTVRDLLLSSGGMEADLYYESKTTCEVKIRFKENVKLEKELINPYFIKSEGKWYLLRLF</sequence>